<dbReference type="Pfam" id="PF01184">
    <property type="entry name" value="Gpr1_Fun34_YaaH"/>
    <property type="match status" value="1"/>
</dbReference>
<dbReference type="InterPro" id="IPR051633">
    <property type="entry name" value="AceTr"/>
</dbReference>
<dbReference type="EMBL" id="JAIWOZ010000003">
    <property type="protein sequence ID" value="KAH6608193.1"/>
    <property type="molecule type" value="Genomic_DNA"/>
</dbReference>
<feature type="transmembrane region" description="Helical" evidence="6">
    <location>
        <begin position="233"/>
        <end position="254"/>
    </location>
</feature>
<keyword evidence="3 6" id="KW-0812">Transmembrane</keyword>
<feature type="transmembrane region" description="Helical" evidence="6">
    <location>
        <begin position="93"/>
        <end position="114"/>
    </location>
</feature>
<keyword evidence="4 6" id="KW-1133">Transmembrane helix</keyword>
<dbReference type="PANTHER" id="PTHR31123:SF4">
    <property type="entry name" value="PROTEIN ALCS"/>
    <property type="match status" value="1"/>
</dbReference>
<evidence type="ECO:0000313" key="8">
    <source>
        <dbReference type="Proteomes" id="UP000827724"/>
    </source>
</evidence>
<evidence type="ECO:0000256" key="3">
    <source>
        <dbReference type="ARBA" id="ARBA00022692"/>
    </source>
</evidence>
<proteinExistence type="inferred from homology"/>
<feature type="transmembrane region" description="Helical" evidence="6">
    <location>
        <begin position="190"/>
        <end position="213"/>
    </location>
</feature>
<feature type="transmembrane region" description="Helical" evidence="6">
    <location>
        <begin position="162"/>
        <end position="183"/>
    </location>
</feature>
<protein>
    <recommendedName>
        <fullName evidence="9">GPR1/FUN34/YaaH-class plasma membrane protein</fullName>
    </recommendedName>
</protein>
<feature type="transmembrane region" description="Helical" evidence="6">
    <location>
        <begin position="121"/>
        <end position="142"/>
    </location>
</feature>
<comment type="caution">
    <text evidence="7">The sequence shown here is derived from an EMBL/GenBank/DDBJ whole genome shotgun (WGS) entry which is preliminary data.</text>
</comment>
<reference evidence="7" key="1">
    <citation type="submission" date="2021-08" db="EMBL/GenBank/DDBJ databases">
        <title>Chromosome-Level Trichoderma cornu-damae using Hi-C Data.</title>
        <authorList>
            <person name="Kim C.S."/>
        </authorList>
    </citation>
    <scope>NUCLEOTIDE SEQUENCE</scope>
    <source>
        <strain evidence="7">KA19-0412C</strain>
    </source>
</reference>
<evidence type="ECO:0000256" key="6">
    <source>
        <dbReference type="SAM" id="Phobius"/>
    </source>
</evidence>
<name>A0A9P8QS15_9HYPO</name>
<comment type="similarity">
    <text evidence="2">Belongs to the acetate uptake transporter (AceTr) (TC 2.A.96) family.</text>
</comment>
<comment type="subcellular location">
    <subcellularLocation>
        <location evidence="1">Membrane</location>
        <topology evidence="1">Multi-pass membrane protein</topology>
    </subcellularLocation>
</comment>
<dbReference type="Proteomes" id="UP000827724">
    <property type="component" value="Unassembled WGS sequence"/>
</dbReference>
<sequence>MADEKANRTAAVDSDSDRLDALNRFRSAASINMTPELFEKLYLAPQSTVKGQLRDTFGNPTPIALVGFLMALTPLSCNLMGWRGASGNGAATIPVYFFQGGILMTLGGLLEWILGNSFPALVFCSFGTFWLSYGGVLNPSFAAFSSYAGPNDAAAEGLQTTGFNASLGFWFLFMGLLCIVFLICSLRTNVVFFIIFLTLTITFGLLTGAFWSLAEDFAGNAHYANKLLVGAGASAFVTCLAGWYILLAISLAIVDFPIQIPVGDLSNVIKGKPIRERS</sequence>
<gene>
    <name evidence="7" type="ORF">Trco_004506</name>
</gene>
<dbReference type="InterPro" id="IPR000791">
    <property type="entry name" value="Gpr1/Fun34/SatP-like"/>
</dbReference>
<accession>A0A9P8QS15</accession>
<dbReference type="GO" id="GO:0015123">
    <property type="term" value="F:acetate transmembrane transporter activity"/>
    <property type="evidence" value="ECO:0007669"/>
    <property type="project" value="TreeGrafter"/>
</dbReference>
<dbReference type="AlphaFoldDB" id="A0A9P8QS15"/>
<evidence type="ECO:0000256" key="5">
    <source>
        <dbReference type="ARBA" id="ARBA00023136"/>
    </source>
</evidence>
<dbReference type="PANTHER" id="PTHR31123">
    <property type="entry name" value="ACCUMULATION OF DYADS PROTEIN 2-RELATED"/>
    <property type="match status" value="1"/>
</dbReference>
<evidence type="ECO:0000256" key="2">
    <source>
        <dbReference type="ARBA" id="ARBA00005587"/>
    </source>
</evidence>
<keyword evidence="5 6" id="KW-0472">Membrane</keyword>
<dbReference type="OrthoDB" id="3648309at2759"/>
<keyword evidence="8" id="KW-1185">Reference proteome</keyword>
<evidence type="ECO:0008006" key="9">
    <source>
        <dbReference type="Google" id="ProtNLM"/>
    </source>
</evidence>
<organism evidence="7 8">
    <name type="scientific">Trichoderma cornu-damae</name>
    <dbReference type="NCBI Taxonomy" id="654480"/>
    <lineage>
        <taxon>Eukaryota</taxon>
        <taxon>Fungi</taxon>
        <taxon>Dikarya</taxon>
        <taxon>Ascomycota</taxon>
        <taxon>Pezizomycotina</taxon>
        <taxon>Sordariomycetes</taxon>
        <taxon>Hypocreomycetidae</taxon>
        <taxon>Hypocreales</taxon>
        <taxon>Hypocreaceae</taxon>
        <taxon>Trichoderma</taxon>
    </lineage>
</organism>
<evidence type="ECO:0000256" key="4">
    <source>
        <dbReference type="ARBA" id="ARBA00022989"/>
    </source>
</evidence>
<dbReference type="GO" id="GO:0005886">
    <property type="term" value="C:plasma membrane"/>
    <property type="evidence" value="ECO:0007669"/>
    <property type="project" value="TreeGrafter"/>
</dbReference>
<feature type="transmembrane region" description="Helical" evidence="6">
    <location>
        <begin position="63"/>
        <end position="81"/>
    </location>
</feature>
<evidence type="ECO:0000256" key="1">
    <source>
        <dbReference type="ARBA" id="ARBA00004141"/>
    </source>
</evidence>
<evidence type="ECO:0000313" key="7">
    <source>
        <dbReference type="EMBL" id="KAH6608193.1"/>
    </source>
</evidence>